<sequence>MKNVALFLLTVLSTALAGANPQDPRQPQAWFDVRWEGIYYLTADLEPAPGVVFKTGQKFEFVGITGGGGYVPVTVFELKPLVCETPQLETELVLLNPAGGNKTEIGFEMRKNCVTVFFVENRLVGTSSYFTDSTE</sequence>
<dbReference type="RefSeq" id="WP_088565941.1">
    <property type="nucleotide sequence ID" value="NZ_CP020946.1"/>
</dbReference>
<keyword evidence="1" id="KW-0732">Signal</keyword>
<evidence type="ECO:0000256" key="1">
    <source>
        <dbReference type="SAM" id="SignalP"/>
    </source>
</evidence>
<gene>
    <name evidence="2" type="ORF">B9G79_13290</name>
</gene>
<feature type="chain" id="PRO_5012938624" evidence="1">
    <location>
        <begin position="18"/>
        <end position="135"/>
    </location>
</feature>
<reference evidence="2 3" key="1">
    <citation type="submission" date="2017-04" db="EMBL/GenBank/DDBJ databases">
        <title>Whole genome sequence of Bdellovibrio bacteriovorus strain SSB218315.</title>
        <authorList>
            <person name="Oyedara O."/>
            <person name="Rodriguez-Perez M.A."/>
        </authorList>
    </citation>
    <scope>NUCLEOTIDE SEQUENCE [LARGE SCALE GENOMIC DNA]</scope>
    <source>
        <strain evidence="2 3">SSB218315</strain>
    </source>
</reference>
<evidence type="ECO:0000313" key="3">
    <source>
        <dbReference type="Proteomes" id="UP000197003"/>
    </source>
</evidence>
<proteinExistence type="predicted"/>
<name>A0A1Z3NAG4_BDEBC</name>
<feature type="signal peptide" evidence="1">
    <location>
        <begin position="1"/>
        <end position="17"/>
    </location>
</feature>
<dbReference type="EMBL" id="CP020946">
    <property type="protein sequence ID" value="ASD64473.1"/>
    <property type="molecule type" value="Genomic_DNA"/>
</dbReference>
<protein>
    <submittedName>
        <fullName evidence="2">Uncharacterized protein</fullName>
    </submittedName>
</protein>
<accession>A0A1Z3NAG4</accession>
<dbReference type="AlphaFoldDB" id="A0A1Z3NAG4"/>
<organism evidence="2 3">
    <name type="scientific">Bdellovibrio bacteriovorus</name>
    <dbReference type="NCBI Taxonomy" id="959"/>
    <lineage>
        <taxon>Bacteria</taxon>
        <taxon>Pseudomonadati</taxon>
        <taxon>Bdellovibrionota</taxon>
        <taxon>Bdellovibrionia</taxon>
        <taxon>Bdellovibrionales</taxon>
        <taxon>Pseudobdellovibrionaceae</taxon>
        <taxon>Bdellovibrio</taxon>
    </lineage>
</organism>
<dbReference type="OrthoDB" id="9342653at2"/>
<dbReference type="Proteomes" id="UP000197003">
    <property type="component" value="Chromosome"/>
</dbReference>
<evidence type="ECO:0000313" key="2">
    <source>
        <dbReference type="EMBL" id="ASD64473.1"/>
    </source>
</evidence>